<accession>A0A382VFB1</accession>
<dbReference type="InterPro" id="IPR029044">
    <property type="entry name" value="Nucleotide-diphossugar_trans"/>
</dbReference>
<name>A0A382VFB1_9ZZZZ</name>
<sequence>RLWRLLIICSPETTPDLRHCATKLAVKHSSIHVGGTDWLSLSGEPKRQDSNYLAVINLGDLLTADAVRTILHFAEITDADSIYGDEAYSVDDESTLQRLTLRHAFSFDELLAAPCLGFLTAIRTCLLPSDVAMPAVATFALNEWLILQSLYRARRISHIPALLYIRQLNNRQHLRLEPEYFQEFLHNVGFRNATVRPVATPGCRAIRYHGGRNGKTAIIIPTHNKGDMLEIAVNAILRTVSADRIELLVVDHKSDDDQTQRYLSELSENHTVIRYNEPFNFSRIN</sequence>
<feature type="domain" description="Glycosyltransferase 2-like" evidence="1">
    <location>
        <begin position="218"/>
        <end position="274"/>
    </location>
</feature>
<dbReference type="Gene3D" id="3.90.550.10">
    <property type="entry name" value="Spore Coat Polysaccharide Biosynthesis Protein SpsA, Chain A"/>
    <property type="match status" value="1"/>
</dbReference>
<feature type="non-terminal residue" evidence="2">
    <location>
        <position position="285"/>
    </location>
</feature>
<protein>
    <recommendedName>
        <fullName evidence="1">Glycosyltransferase 2-like domain-containing protein</fullName>
    </recommendedName>
</protein>
<evidence type="ECO:0000313" key="2">
    <source>
        <dbReference type="EMBL" id="SVD45232.1"/>
    </source>
</evidence>
<dbReference type="EMBL" id="UINC01151554">
    <property type="protein sequence ID" value="SVD45232.1"/>
    <property type="molecule type" value="Genomic_DNA"/>
</dbReference>
<dbReference type="AlphaFoldDB" id="A0A382VFB1"/>
<dbReference type="InterPro" id="IPR001173">
    <property type="entry name" value="Glyco_trans_2-like"/>
</dbReference>
<proteinExistence type="predicted"/>
<evidence type="ECO:0000259" key="1">
    <source>
        <dbReference type="Pfam" id="PF00535"/>
    </source>
</evidence>
<dbReference type="Pfam" id="PF00535">
    <property type="entry name" value="Glycos_transf_2"/>
    <property type="match status" value="1"/>
</dbReference>
<dbReference type="SUPFAM" id="SSF53448">
    <property type="entry name" value="Nucleotide-diphospho-sugar transferases"/>
    <property type="match status" value="1"/>
</dbReference>
<reference evidence="2" key="1">
    <citation type="submission" date="2018-05" db="EMBL/GenBank/DDBJ databases">
        <authorList>
            <person name="Lanie J.A."/>
            <person name="Ng W.-L."/>
            <person name="Kazmierczak K.M."/>
            <person name="Andrzejewski T.M."/>
            <person name="Davidsen T.M."/>
            <person name="Wayne K.J."/>
            <person name="Tettelin H."/>
            <person name="Glass J.I."/>
            <person name="Rusch D."/>
            <person name="Podicherti R."/>
            <person name="Tsui H.-C.T."/>
            <person name="Winkler M.E."/>
        </authorList>
    </citation>
    <scope>NUCLEOTIDE SEQUENCE</scope>
</reference>
<feature type="non-terminal residue" evidence="2">
    <location>
        <position position="1"/>
    </location>
</feature>
<gene>
    <name evidence="2" type="ORF">METZ01_LOCUS398086</name>
</gene>
<organism evidence="2">
    <name type="scientific">marine metagenome</name>
    <dbReference type="NCBI Taxonomy" id="408172"/>
    <lineage>
        <taxon>unclassified sequences</taxon>
        <taxon>metagenomes</taxon>
        <taxon>ecological metagenomes</taxon>
    </lineage>
</organism>